<keyword evidence="5" id="KW-1185">Reference proteome</keyword>
<feature type="region of interest" description="Disordered" evidence="1">
    <location>
        <begin position="736"/>
        <end position="794"/>
    </location>
</feature>
<feature type="region of interest" description="Disordered" evidence="1">
    <location>
        <begin position="454"/>
        <end position="492"/>
    </location>
</feature>
<proteinExistence type="predicted"/>
<evidence type="ECO:0000256" key="2">
    <source>
        <dbReference type="SAM" id="Phobius"/>
    </source>
</evidence>
<dbReference type="SMART" id="SM00240">
    <property type="entry name" value="FHA"/>
    <property type="match status" value="1"/>
</dbReference>
<gene>
    <name evidence="4" type="ORF">QBC35DRAFT_469430</name>
</gene>
<feature type="compositionally biased region" description="Polar residues" evidence="1">
    <location>
        <begin position="784"/>
        <end position="793"/>
    </location>
</feature>
<reference evidence="4" key="2">
    <citation type="submission" date="2023-05" db="EMBL/GenBank/DDBJ databases">
        <authorList>
            <consortium name="Lawrence Berkeley National Laboratory"/>
            <person name="Steindorff A."/>
            <person name="Hensen N."/>
            <person name="Bonometti L."/>
            <person name="Westerberg I."/>
            <person name="Brannstrom I.O."/>
            <person name="Guillou S."/>
            <person name="Cros-Aarteil S."/>
            <person name="Calhoun S."/>
            <person name="Haridas S."/>
            <person name="Kuo A."/>
            <person name="Mondo S."/>
            <person name="Pangilinan J."/>
            <person name="Riley R."/>
            <person name="Labutti K."/>
            <person name="Andreopoulos B."/>
            <person name="Lipzen A."/>
            <person name="Chen C."/>
            <person name="Yanf M."/>
            <person name="Daum C."/>
            <person name="Ng V."/>
            <person name="Clum A."/>
            <person name="Ohm R."/>
            <person name="Martin F."/>
            <person name="Silar P."/>
            <person name="Natvig D."/>
            <person name="Lalanne C."/>
            <person name="Gautier V."/>
            <person name="Ament-Velasquez S.L."/>
            <person name="Kruys A."/>
            <person name="Hutchinson M.I."/>
            <person name="Powell A.J."/>
            <person name="Barry K."/>
            <person name="Miller A.N."/>
            <person name="Grigoriev I.V."/>
            <person name="Debuchy R."/>
            <person name="Gladieux P."/>
            <person name="Thoren M.H."/>
            <person name="Johannesson H."/>
        </authorList>
    </citation>
    <scope>NUCLEOTIDE SEQUENCE</scope>
    <source>
        <strain evidence="4">PSN309</strain>
    </source>
</reference>
<evidence type="ECO:0000313" key="4">
    <source>
        <dbReference type="EMBL" id="KAK4193107.1"/>
    </source>
</evidence>
<dbReference type="Pfam" id="PF00498">
    <property type="entry name" value="FHA"/>
    <property type="match status" value="1"/>
</dbReference>
<feature type="region of interest" description="Disordered" evidence="1">
    <location>
        <begin position="150"/>
        <end position="207"/>
    </location>
</feature>
<dbReference type="Proteomes" id="UP001302126">
    <property type="component" value="Unassembled WGS sequence"/>
</dbReference>
<keyword evidence="2" id="KW-0812">Transmembrane</keyword>
<dbReference type="SUPFAM" id="SSF49879">
    <property type="entry name" value="SMAD/FHA domain"/>
    <property type="match status" value="1"/>
</dbReference>
<organism evidence="4 5">
    <name type="scientific">Podospora australis</name>
    <dbReference type="NCBI Taxonomy" id="1536484"/>
    <lineage>
        <taxon>Eukaryota</taxon>
        <taxon>Fungi</taxon>
        <taxon>Dikarya</taxon>
        <taxon>Ascomycota</taxon>
        <taxon>Pezizomycotina</taxon>
        <taxon>Sordariomycetes</taxon>
        <taxon>Sordariomycetidae</taxon>
        <taxon>Sordariales</taxon>
        <taxon>Podosporaceae</taxon>
        <taxon>Podospora</taxon>
    </lineage>
</organism>
<feature type="region of interest" description="Disordered" evidence="1">
    <location>
        <begin position="306"/>
        <end position="402"/>
    </location>
</feature>
<evidence type="ECO:0000259" key="3">
    <source>
        <dbReference type="PROSITE" id="PS50006"/>
    </source>
</evidence>
<name>A0AAN6X869_9PEZI</name>
<dbReference type="EMBL" id="MU864352">
    <property type="protein sequence ID" value="KAK4193107.1"/>
    <property type="molecule type" value="Genomic_DNA"/>
</dbReference>
<feature type="transmembrane region" description="Helical" evidence="2">
    <location>
        <begin position="833"/>
        <end position="855"/>
    </location>
</feature>
<sequence>MDARAGAPNQVHIRLSADDTMDIRERSITLDSDKTSIPIGRVSKIESKGFVAAEDNGWFDSPVMSRQHAEIVADLGKQKVQVRDLGSLHGTFLNSTEKLPAKELCDLRDGDELSFGLPILRGNTEYKPTTVKVGIAFKIRISRSYDTSTFRDSSTFQVPDGSECSDCSSDDGEYHSDNSGDSDVSEEEGSVCPGSPKDPRPPQIIDLTQSPSEAQDVGHAQKGFSSDDTHSIHAQTEIIDLSSPPSSPPASLPDLFPREAASDVDELEEEDEHDEFDLEDDDMDGTAVSSTIFTFGEQSRGLLAAMDSSDEETEWNPAPPIEEDEPYPFIDLVTHNRAINDDSDGDSYMDYPSDSLSASDVGSDEEADYDSGSESDENMSENVSSDEDEDDVEGEDDDQSLMSDADSIKGTVWDAAVPDYQDFSMHVAPPLISFAPAAKATTLSFKIPELLNNATTDDGHSQRTSFPRGTSPSKNFYSTPSHSNNKTSAQELGARTGKVDYFAAREDNKLAVNAYCRLHTEGAAPSRRHTSSIHTLCNDQEPTILQFNTAVPDNTMQPRGSTDAQTLPSVYTMGLNDDLNKNRLTTSAIIEAAGLRNLRVFAEELNNPLLRTSSSHSAQGLQFDKAIEKPLAADAPPSVARLVSAESVKAVAPEPAKAIAPEPAKAVAPEPAKAVAPKPINALTPGPANAIVSEPVKFGRLPQISDLPQIAPFPVPKPTCSPVQDTRRTVLAISDMVESHQHSSPKRKSDDISEVTAEEKEWVETGTEATQSVSSVESAREPSSESTVASSLDSEPIVTDLVAKAATVQDTADTSIDSQTSERPIKRMRLRRLAESVGMAALGGAMVMGTLIYTAPTFA</sequence>
<keyword evidence="2" id="KW-1133">Transmembrane helix</keyword>
<feature type="compositionally biased region" description="Acidic residues" evidence="1">
    <location>
        <begin position="262"/>
        <end position="284"/>
    </location>
</feature>
<dbReference type="PANTHER" id="PTHR15715:SF48">
    <property type="entry name" value="FHA DOMAIN-CONTAINING PROTEIN"/>
    <property type="match status" value="1"/>
</dbReference>
<feature type="compositionally biased region" description="Basic and acidic residues" evidence="1">
    <location>
        <begin position="737"/>
        <end position="763"/>
    </location>
</feature>
<evidence type="ECO:0000256" key="1">
    <source>
        <dbReference type="SAM" id="MobiDB-lite"/>
    </source>
</evidence>
<accession>A0AAN6X869</accession>
<protein>
    <recommendedName>
        <fullName evidence="3">FHA domain-containing protein</fullName>
    </recommendedName>
</protein>
<dbReference type="Gene3D" id="2.60.200.20">
    <property type="match status" value="1"/>
</dbReference>
<dbReference type="PROSITE" id="PS50006">
    <property type="entry name" value="FHA_DOMAIN"/>
    <property type="match status" value="1"/>
</dbReference>
<dbReference type="PANTHER" id="PTHR15715">
    <property type="entry name" value="CENTROSOMAL PROTEIN OF 170 KDA"/>
    <property type="match status" value="1"/>
</dbReference>
<reference evidence="4" key="1">
    <citation type="journal article" date="2023" name="Mol. Phylogenet. Evol.">
        <title>Genome-scale phylogeny and comparative genomics of the fungal order Sordariales.</title>
        <authorList>
            <person name="Hensen N."/>
            <person name="Bonometti L."/>
            <person name="Westerberg I."/>
            <person name="Brannstrom I.O."/>
            <person name="Guillou S."/>
            <person name="Cros-Aarteil S."/>
            <person name="Calhoun S."/>
            <person name="Haridas S."/>
            <person name="Kuo A."/>
            <person name="Mondo S."/>
            <person name="Pangilinan J."/>
            <person name="Riley R."/>
            <person name="LaButti K."/>
            <person name="Andreopoulos B."/>
            <person name="Lipzen A."/>
            <person name="Chen C."/>
            <person name="Yan M."/>
            <person name="Daum C."/>
            <person name="Ng V."/>
            <person name="Clum A."/>
            <person name="Steindorff A."/>
            <person name="Ohm R.A."/>
            <person name="Martin F."/>
            <person name="Silar P."/>
            <person name="Natvig D.O."/>
            <person name="Lalanne C."/>
            <person name="Gautier V."/>
            <person name="Ament-Velasquez S.L."/>
            <person name="Kruys A."/>
            <person name="Hutchinson M.I."/>
            <person name="Powell A.J."/>
            <person name="Barry K."/>
            <person name="Miller A.N."/>
            <person name="Grigoriev I.V."/>
            <person name="Debuchy R."/>
            <person name="Gladieux P."/>
            <person name="Hiltunen Thoren M."/>
            <person name="Johannesson H."/>
        </authorList>
    </citation>
    <scope>NUCLEOTIDE SEQUENCE</scope>
    <source>
        <strain evidence="4">PSN309</strain>
    </source>
</reference>
<dbReference type="InterPro" id="IPR000253">
    <property type="entry name" value="FHA_dom"/>
</dbReference>
<dbReference type="GO" id="GO:0005737">
    <property type="term" value="C:cytoplasm"/>
    <property type="evidence" value="ECO:0007669"/>
    <property type="project" value="TreeGrafter"/>
</dbReference>
<keyword evidence="2" id="KW-0472">Membrane</keyword>
<feature type="domain" description="FHA" evidence="3">
    <location>
        <begin position="37"/>
        <end position="98"/>
    </location>
</feature>
<feature type="region of interest" description="Disordered" evidence="1">
    <location>
        <begin position="238"/>
        <end position="288"/>
    </location>
</feature>
<dbReference type="InterPro" id="IPR008984">
    <property type="entry name" value="SMAD_FHA_dom_sf"/>
</dbReference>
<comment type="caution">
    <text evidence="4">The sequence shown here is derived from an EMBL/GenBank/DDBJ whole genome shotgun (WGS) entry which is preliminary data.</text>
</comment>
<feature type="compositionally biased region" description="Polar residues" evidence="1">
    <location>
        <begin position="767"/>
        <end position="777"/>
    </location>
</feature>
<dbReference type="AlphaFoldDB" id="A0AAN6X869"/>
<feature type="compositionally biased region" description="Polar residues" evidence="1">
    <location>
        <begin position="454"/>
        <end position="490"/>
    </location>
</feature>
<dbReference type="InterPro" id="IPR051176">
    <property type="entry name" value="Cent_Immune-Sig_Mod"/>
</dbReference>
<feature type="compositionally biased region" description="Acidic residues" evidence="1">
    <location>
        <begin position="362"/>
        <end position="399"/>
    </location>
</feature>
<evidence type="ECO:0000313" key="5">
    <source>
        <dbReference type="Proteomes" id="UP001302126"/>
    </source>
</evidence>